<comment type="function">
    <text evidence="7">Produces ATP from ADP in the presence of a proton gradient across the membrane.</text>
</comment>
<accession>A0ABY5R8T4</accession>
<evidence type="ECO:0000256" key="1">
    <source>
        <dbReference type="ARBA" id="ARBA00004184"/>
    </source>
</evidence>
<evidence type="ECO:0000313" key="9">
    <source>
        <dbReference type="EMBL" id="UVD81854.1"/>
    </source>
</evidence>
<keyword evidence="10" id="KW-1185">Reference proteome</keyword>
<comment type="subunit">
    <text evidence="7">F-type ATPases have 2 components, CF(1) - the catalytic core - and CF(0) - the membrane proton channel. CF(1) has five subunits: alpha(3), beta(3), gamma(1), delta(1), epsilon(1). CF(0) has three main subunits: a, b and c.</text>
</comment>
<keyword evidence="7" id="KW-0375">Hydrogen ion transport</keyword>
<dbReference type="CDD" id="cd12152">
    <property type="entry name" value="F1-ATPase_delta"/>
    <property type="match status" value="1"/>
</dbReference>
<dbReference type="InterPro" id="IPR001469">
    <property type="entry name" value="ATP_synth_F1_dsu/esu"/>
</dbReference>
<dbReference type="RefSeq" id="WP_258211028.1">
    <property type="nucleotide sequence ID" value="NZ_CP102734.1"/>
</dbReference>
<dbReference type="Proteomes" id="UP001059252">
    <property type="component" value="Chromosome"/>
</dbReference>
<dbReference type="InterPro" id="IPR020546">
    <property type="entry name" value="ATP_synth_F1_dsu/esu_N"/>
</dbReference>
<name>A0ABY5R8T4_9MOLU</name>
<evidence type="ECO:0000313" key="10">
    <source>
        <dbReference type="Proteomes" id="UP001059252"/>
    </source>
</evidence>
<gene>
    <name evidence="7" type="primary">atpC</name>
    <name evidence="9" type="ORF">NV226_00915</name>
</gene>
<evidence type="ECO:0000256" key="3">
    <source>
        <dbReference type="ARBA" id="ARBA00022448"/>
    </source>
</evidence>
<sequence length="124" mass="13973">MLTTNLKIITPNGIFLEEDVEIATVTTLAGQIGIQANRVPFASYIQPSFILINWTHSSNFKKFWTNGALVYAEKSFVKIITDNIQSDIDEATIEANKQKQKHEASTVTGSEVEIKRQLKKNFKN</sequence>
<keyword evidence="7" id="KW-0066">ATP synthesis</keyword>
<evidence type="ECO:0000256" key="5">
    <source>
        <dbReference type="ARBA" id="ARBA00023136"/>
    </source>
</evidence>
<keyword evidence="6 7" id="KW-0139">CF(1)</keyword>
<keyword evidence="7" id="KW-1003">Cell membrane</keyword>
<dbReference type="SUPFAM" id="SSF51344">
    <property type="entry name" value="Epsilon subunit of F1F0-ATP synthase N-terminal domain"/>
    <property type="match status" value="1"/>
</dbReference>
<reference evidence="9" key="1">
    <citation type="submission" date="2022-08" db="EMBL/GenBank/DDBJ databases">
        <title>Complete genome of Mycoplasma iguanae type strain 2327.</title>
        <authorList>
            <person name="Spergser J."/>
        </authorList>
    </citation>
    <scope>NUCLEOTIDE SEQUENCE</scope>
    <source>
        <strain evidence="9">2327</strain>
    </source>
</reference>
<dbReference type="Pfam" id="PF02823">
    <property type="entry name" value="ATP-synt_DE_N"/>
    <property type="match status" value="1"/>
</dbReference>
<feature type="domain" description="ATP synthase F1 complex delta/epsilon subunit N-terminal" evidence="8">
    <location>
        <begin position="5"/>
        <end position="83"/>
    </location>
</feature>
<dbReference type="Gene3D" id="2.60.15.10">
    <property type="entry name" value="F0F1 ATP synthase delta/epsilon subunit, N-terminal"/>
    <property type="match status" value="1"/>
</dbReference>
<organism evidence="9 10">
    <name type="scientific">Mycoplasma iguanae</name>
    <dbReference type="NCBI Taxonomy" id="292461"/>
    <lineage>
        <taxon>Bacteria</taxon>
        <taxon>Bacillati</taxon>
        <taxon>Mycoplasmatota</taxon>
        <taxon>Mollicutes</taxon>
        <taxon>Mycoplasmataceae</taxon>
        <taxon>Mycoplasma</taxon>
    </lineage>
</organism>
<keyword evidence="5 7" id="KW-0472">Membrane</keyword>
<evidence type="ECO:0000256" key="7">
    <source>
        <dbReference type="HAMAP-Rule" id="MF_00530"/>
    </source>
</evidence>
<protein>
    <recommendedName>
        <fullName evidence="7">ATP synthase epsilon chain</fullName>
    </recommendedName>
    <alternativeName>
        <fullName evidence="7">ATP synthase F1 sector epsilon subunit</fullName>
    </alternativeName>
    <alternativeName>
        <fullName evidence="7">F-ATPase epsilon subunit</fullName>
    </alternativeName>
</protein>
<keyword evidence="4 7" id="KW-0406">Ion transport</keyword>
<proteinExistence type="inferred from homology"/>
<comment type="subcellular location">
    <subcellularLocation>
        <location evidence="7">Cell membrane</location>
        <topology evidence="7">Peripheral membrane protein</topology>
    </subcellularLocation>
    <subcellularLocation>
        <location evidence="1">Endomembrane system</location>
        <topology evidence="1">Peripheral membrane protein</topology>
    </subcellularLocation>
</comment>
<comment type="similarity">
    <text evidence="2 7">Belongs to the ATPase epsilon chain family.</text>
</comment>
<dbReference type="InterPro" id="IPR036771">
    <property type="entry name" value="ATPsynth_dsu/esu_N"/>
</dbReference>
<evidence type="ECO:0000256" key="6">
    <source>
        <dbReference type="ARBA" id="ARBA00023196"/>
    </source>
</evidence>
<evidence type="ECO:0000259" key="8">
    <source>
        <dbReference type="Pfam" id="PF02823"/>
    </source>
</evidence>
<evidence type="ECO:0000256" key="2">
    <source>
        <dbReference type="ARBA" id="ARBA00005712"/>
    </source>
</evidence>
<dbReference type="EMBL" id="CP102734">
    <property type="protein sequence ID" value="UVD81854.1"/>
    <property type="molecule type" value="Genomic_DNA"/>
</dbReference>
<keyword evidence="3 7" id="KW-0813">Transport</keyword>
<dbReference type="HAMAP" id="MF_00530">
    <property type="entry name" value="ATP_synth_epsil_bac"/>
    <property type="match status" value="1"/>
</dbReference>
<evidence type="ECO:0000256" key="4">
    <source>
        <dbReference type="ARBA" id="ARBA00023065"/>
    </source>
</evidence>